<protein>
    <submittedName>
        <fullName evidence="1">Uncharacterized protein</fullName>
    </submittedName>
</protein>
<keyword evidence="2" id="KW-1185">Reference proteome</keyword>
<proteinExistence type="predicted"/>
<dbReference type="Proteomes" id="UP001465976">
    <property type="component" value="Unassembled WGS sequence"/>
</dbReference>
<name>A0ABR3FH82_9AGAR</name>
<sequence>MSKESLPLKIRADIRDLWDSPNSSLHEAITNLEKTLGHKIAAQAEWPALWTSLQARFPDKATFVPTIARYAIGWYERLLYRLENDVHAAWTEEILNILAESKRHAVLKVEVCGSSFCNVTRSHTDDKPCPSDKNTSPFMAWNTNLGSFCLGIPSSDPIPQSRLAGILDASFDSLFTGQEASPASILPAEDDWADVAEDPAALRSSNAKSSTNGILQVASSRPAEERLPSVDTLPRPNELFKTTAPHIMTINHRGDSLSVQCSHQQTLELLTNYLTKWAKTNPNDSLRRPMFKFDLLESDFTFGIIDTLQIEPNMKYHKGLNPAIVLAFVEGVLGYTMVHTTGSTWMYRSATLLK</sequence>
<gene>
    <name evidence="1" type="ORF">V5O48_007412</name>
</gene>
<dbReference type="EMBL" id="JBAHYK010000387">
    <property type="protein sequence ID" value="KAL0574549.1"/>
    <property type="molecule type" value="Genomic_DNA"/>
</dbReference>
<organism evidence="1 2">
    <name type="scientific">Marasmius crinis-equi</name>
    <dbReference type="NCBI Taxonomy" id="585013"/>
    <lineage>
        <taxon>Eukaryota</taxon>
        <taxon>Fungi</taxon>
        <taxon>Dikarya</taxon>
        <taxon>Basidiomycota</taxon>
        <taxon>Agaricomycotina</taxon>
        <taxon>Agaricomycetes</taxon>
        <taxon>Agaricomycetidae</taxon>
        <taxon>Agaricales</taxon>
        <taxon>Marasmiineae</taxon>
        <taxon>Marasmiaceae</taxon>
        <taxon>Marasmius</taxon>
    </lineage>
</organism>
<evidence type="ECO:0000313" key="1">
    <source>
        <dbReference type="EMBL" id="KAL0574549.1"/>
    </source>
</evidence>
<reference evidence="1 2" key="1">
    <citation type="submission" date="2024-02" db="EMBL/GenBank/DDBJ databases">
        <title>A draft genome for the cacao thread blight pathogen Marasmius crinis-equi.</title>
        <authorList>
            <person name="Cohen S.P."/>
            <person name="Baruah I.K."/>
            <person name="Amoako-Attah I."/>
            <person name="Bukari Y."/>
            <person name="Meinhardt L.W."/>
            <person name="Bailey B.A."/>
        </authorList>
    </citation>
    <scope>NUCLEOTIDE SEQUENCE [LARGE SCALE GENOMIC DNA]</scope>
    <source>
        <strain evidence="1 2">GH-76</strain>
    </source>
</reference>
<evidence type="ECO:0000313" key="2">
    <source>
        <dbReference type="Proteomes" id="UP001465976"/>
    </source>
</evidence>
<comment type="caution">
    <text evidence="1">The sequence shown here is derived from an EMBL/GenBank/DDBJ whole genome shotgun (WGS) entry which is preliminary data.</text>
</comment>
<accession>A0ABR3FH82</accession>